<dbReference type="GO" id="GO:0016746">
    <property type="term" value="F:acyltransferase activity"/>
    <property type="evidence" value="ECO:0007669"/>
    <property type="project" value="UniProtKB-KW"/>
</dbReference>
<keyword evidence="1" id="KW-0808">Transferase</keyword>
<dbReference type="EMBL" id="FUWG01000010">
    <property type="protein sequence ID" value="SJZ51028.1"/>
    <property type="molecule type" value="Genomic_DNA"/>
</dbReference>
<protein>
    <submittedName>
        <fullName evidence="1">Glycerol-3-phosphate O-acyltransferase</fullName>
    </submittedName>
</protein>
<dbReference type="GeneID" id="78316807"/>
<dbReference type="AlphaFoldDB" id="A0A1T4L8Y6"/>
<dbReference type="Gene3D" id="3.40.1130.10">
    <property type="entry name" value="Glycerol-3-phosphate (1)-acyltransferase"/>
    <property type="match status" value="1"/>
</dbReference>
<gene>
    <name evidence="1" type="ORF">SAMN02745149_01517</name>
</gene>
<dbReference type="RefSeq" id="WP_078933423.1">
    <property type="nucleotide sequence ID" value="NZ_FUWG01000010.1"/>
</dbReference>
<dbReference type="OrthoDB" id="350185at2"/>
<evidence type="ECO:0000313" key="1">
    <source>
        <dbReference type="EMBL" id="SJZ51028.1"/>
    </source>
</evidence>
<proteinExistence type="predicted"/>
<dbReference type="STRING" id="261392.SAMN02745149_01517"/>
<name>A0A1T4L8Y6_TREPO</name>
<keyword evidence="1" id="KW-0012">Acyltransferase</keyword>
<sequence length="299" mass="33908">MAKQLKDAYGKYFKEMVALSHAPDKIDETNIYQEANPELTKYMDLMLDDNFLPESGLGNIENFKAFYDAVVKDGKKGLILMEHYTNLDLPAIIYLLKNRDEEWAKDFSKRIVAVAGMKLNEAGPAVKVWTEGFTRVVIYPTRSLTKAEEQAVSEEERAAEEAKARKINFAAMRAMDACKRRGQVILVFPSGTRYRPGQPETKKGLREIDSYLRLFDVMLLVSVNGEALKINMESPDDMLSDLVEPAKVVLTAKPVINCKEFRNEVLASLPADDPDPKQKIIDRVMEILEKQHEEVAKTM</sequence>
<dbReference type="Proteomes" id="UP000190423">
    <property type="component" value="Unassembled WGS sequence"/>
</dbReference>
<dbReference type="SUPFAM" id="SSF69593">
    <property type="entry name" value="Glycerol-3-phosphate (1)-acyltransferase"/>
    <property type="match status" value="1"/>
</dbReference>
<keyword evidence="2" id="KW-1185">Reference proteome</keyword>
<accession>A0A1T4L8Y6</accession>
<organism evidence="1 2">
    <name type="scientific">Treponema porcinum</name>
    <dbReference type="NCBI Taxonomy" id="261392"/>
    <lineage>
        <taxon>Bacteria</taxon>
        <taxon>Pseudomonadati</taxon>
        <taxon>Spirochaetota</taxon>
        <taxon>Spirochaetia</taxon>
        <taxon>Spirochaetales</taxon>
        <taxon>Treponemataceae</taxon>
        <taxon>Treponema</taxon>
    </lineage>
</organism>
<evidence type="ECO:0000313" key="2">
    <source>
        <dbReference type="Proteomes" id="UP000190423"/>
    </source>
</evidence>
<reference evidence="1 2" key="1">
    <citation type="submission" date="2017-02" db="EMBL/GenBank/DDBJ databases">
        <authorList>
            <person name="Peterson S.W."/>
        </authorList>
    </citation>
    <scope>NUCLEOTIDE SEQUENCE [LARGE SCALE GENOMIC DNA]</scope>
    <source>
        <strain evidence="1 2">ATCC BAA-908</strain>
    </source>
</reference>